<dbReference type="Proteomes" id="UP000035680">
    <property type="component" value="Unassembled WGS sequence"/>
</dbReference>
<organism evidence="1 2">
    <name type="scientific">Strongyloides venezuelensis</name>
    <name type="common">Threadworm</name>
    <dbReference type="NCBI Taxonomy" id="75913"/>
    <lineage>
        <taxon>Eukaryota</taxon>
        <taxon>Metazoa</taxon>
        <taxon>Ecdysozoa</taxon>
        <taxon>Nematoda</taxon>
        <taxon>Chromadorea</taxon>
        <taxon>Rhabditida</taxon>
        <taxon>Tylenchina</taxon>
        <taxon>Panagrolaimomorpha</taxon>
        <taxon>Strongyloidoidea</taxon>
        <taxon>Strongyloididae</taxon>
        <taxon>Strongyloides</taxon>
    </lineage>
</organism>
<name>A0A0K0FRE4_STRVS</name>
<dbReference type="AlphaFoldDB" id="A0A0K0FRE4"/>
<keyword evidence="1" id="KW-1185">Reference proteome</keyword>
<reference evidence="1" key="1">
    <citation type="submission" date="2014-07" db="EMBL/GenBank/DDBJ databases">
        <authorList>
            <person name="Martin A.A"/>
            <person name="De Silva N."/>
        </authorList>
    </citation>
    <scope>NUCLEOTIDE SEQUENCE</scope>
</reference>
<evidence type="ECO:0000313" key="1">
    <source>
        <dbReference type="Proteomes" id="UP000035680"/>
    </source>
</evidence>
<sequence>MFFGVIRNADKFLIKELKIIFEKHLIRSMNASDVINYLNKAIVCSAELLKFWAVMFILFNVESVLETKKWIKSVQKNPEFISEIIKNGFQ</sequence>
<dbReference type="WBParaSite" id="SVE_1247400.1">
    <property type="protein sequence ID" value="SVE_1247400.1"/>
    <property type="gene ID" value="SVE_1247400"/>
</dbReference>
<accession>A0A0K0FRE4</accession>
<reference evidence="2" key="2">
    <citation type="submission" date="2015-08" db="UniProtKB">
        <authorList>
            <consortium name="WormBaseParasite"/>
        </authorList>
    </citation>
    <scope>IDENTIFICATION</scope>
</reference>
<protein>
    <submittedName>
        <fullName evidence="2">Uncharacterized protein</fullName>
    </submittedName>
</protein>
<proteinExistence type="predicted"/>
<dbReference type="Gene3D" id="1.25.40.420">
    <property type="match status" value="1"/>
</dbReference>
<evidence type="ECO:0000313" key="2">
    <source>
        <dbReference type="WBParaSite" id="SVE_1247400.1"/>
    </source>
</evidence>